<name>V6LWJ7_9EUKA</name>
<sequence>MDFDLDDLDNEYEEMYEIYKEEEDCRTDIDLLQESYEISLAAFEEFDNDPISKFAEQYYSDFFLFRIVALRRVPGIIAASDLSIFRNKIYSILIQTATTFTDEFEFSDRIPSFQELISRESAPAQLASDPVDAQFLNAPLHIENQLHIEKCLILELIPQFFHSIFYKSQEFQIQLKNVLEFVFPLLLALVKSTASIKFISRCYDILFDVMVEIRSKTEGNRSRFDKFQQNRSLLPRNVQELLGEFYEISMQYFVLFPFLFSQIVNFRVQGSACAAIISARALVGLHVFGADSYRYLRESTFPHEENADEFLAAEPEISTEKYNIILQIIRKFPLQFNDFYLKIIVKFAKFLPSKTTIPLLTVLVKQLSGRPVYTEFLVQVTRPLYTFQGSFTQHYYTLIQHNNEQSCEFSLQAPHVNYSNQQLNLTALSAILERQNLDCKFRSIQDEIVSVLMKNDGDLKLKIPFFLASLLRNASFSTKMNVGEFYYKKVFSADKKLVQQYIKNLGIFLQVFSNLNTDDIIIDNFQIQLQTVYKLVQLFLDLSGRVFAFSELKIHINDHEKFYDFFIGHNIQNLPKICGIFLQLKALEFRVLGASQLLGAQQLREYQDALGSFLLKRFQPTCPLSLRYALAKELLRSPQNFRDVLGEAKLGTLFVSVLLELVNIDQMPALLAQEQEASLWSAIQPRFREFAQVLLRTQPNLTRREFGSVAISCGQYRSRVLYADAFPQLLFKFAGFGAFPAVFASVEQIVLDLLRDPVRKVRTAVSRQLGVLLGEIVARAFDSACLLQFLDRLLSASRCTIETRCLVVNVLYNAVRVAGCCDFAFPLLQRLCRSHFIVKATVVKSLAYLARNRVFCVFSGEIQGLRGDLVGKNVEDVEGRGDVEVGKNDGKSDGNDGNDLLGKNDGKSDGNDGKNDGVGETDQAILMFDGYYMQELERWLAEGGEQGEEQEQGEQGEGEGDLVVE</sequence>
<feature type="region of interest" description="Disordered" evidence="1">
    <location>
        <begin position="939"/>
        <end position="965"/>
    </location>
</feature>
<dbReference type="Proteomes" id="UP000018208">
    <property type="component" value="Unassembled WGS sequence"/>
</dbReference>
<evidence type="ECO:0000313" key="4">
    <source>
        <dbReference type="Proteomes" id="UP000018208"/>
    </source>
</evidence>
<dbReference type="EMBL" id="KI545970">
    <property type="protein sequence ID" value="EST48950.1"/>
    <property type="molecule type" value="Genomic_DNA"/>
</dbReference>
<feature type="compositionally biased region" description="Acidic residues" evidence="1">
    <location>
        <begin position="945"/>
        <end position="965"/>
    </location>
</feature>
<dbReference type="VEuPathDB" id="GiardiaDB:SS50377_27214"/>
<dbReference type="Gene3D" id="1.25.10.10">
    <property type="entry name" value="Leucine-rich Repeat Variant"/>
    <property type="match status" value="1"/>
</dbReference>
<feature type="compositionally biased region" description="Basic and acidic residues" evidence="1">
    <location>
        <begin position="881"/>
        <end position="894"/>
    </location>
</feature>
<reference evidence="3" key="2">
    <citation type="submission" date="2020-12" db="EMBL/GenBank/DDBJ databases">
        <title>New Spironucleus salmonicida genome in near-complete chromosomes.</title>
        <authorList>
            <person name="Xu F."/>
            <person name="Kurt Z."/>
            <person name="Jimenez-Gonzalez A."/>
            <person name="Astvaldsson A."/>
            <person name="Andersson J.O."/>
            <person name="Svard S.G."/>
        </authorList>
    </citation>
    <scope>NUCLEOTIDE SEQUENCE</scope>
    <source>
        <strain evidence="3">ATCC 50377</strain>
    </source>
</reference>
<gene>
    <name evidence="2" type="ORF">SS50377_10794</name>
    <name evidence="3" type="ORF">SS50377_27214</name>
</gene>
<organism evidence="2">
    <name type="scientific">Spironucleus salmonicida</name>
    <dbReference type="NCBI Taxonomy" id="348837"/>
    <lineage>
        <taxon>Eukaryota</taxon>
        <taxon>Metamonada</taxon>
        <taxon>Diplomonadida</taxon>
        <taxon>Hexamitidae</taxon>
        <taxon>Hexamitinae</taxon>
        <taxon>Spironucleus</taxon>
    </lineage>
</organism>
<accession>V6LWJ7</accession>
<dbReference type="AlphaFoldDB" id="V6LWJ7"/>
<dbReference type="EMBL" id="AUWU02000007">
    <property type="protein sequence ID" value="KAH0570921.1"/>
    <property type="molecule type" value="Genomic_DNA"/>
</dbReference>
<feature type="region of interest" description="Disordered" evidence="1">
    <location>
        <begin position="881"/>
        <end position="920"/>
    </location>
</feature>
<reference evidence="2 3" key="1">
    <citation type="journal article" date="2014" name="PLoS Genet.">
        <title>The Genome of Spironucleus salmonicida Highlights a Fish Pathogen Adapted to Fluctuating Environments.</title>
        <authorList>
            <person name="Xu F."/>
            <person name="Jerlstrom-Hultqvist J."/>
            <person name="Einarsson E."/>
            <person name="Astvaldsson A."/>
            <person name="Svard S.G."/>
            <person name="Andersson J.O."/>
        </authorList>
    </citation>
    <scope>NUCLEOTIDE SEQUENCE</scope>
    <source>
        <strain evidence="3">ATCC 50377</strain>
    </source>
</reference>
<protein>
    <submittedName>
        <fullName evidence="2">Uncharacterized protein</fullName>
    </submittedName>
</protein>
<evidence type="ECO:0000313" key="3">
    <source>
        <dbReference type="EMBL" id="KAH0570921.1"/>
    </source>
</evidence>
<evidence type="ECO:0000256" key="1">
    <source>
        <dbReference type="SAM" id="MobiDB-lite"/>
    </source>
</evidence>
<evidence type="ECO:0000313" key="2">
    <source>
        <dbReference type="EMBL" id="EST48950.1"/>
    </source>
</evidence>
<keyword evidence="4" id="KW-1185">Reference proteome</keyword>
<dbReference type="InterPro" id="IPR011989">
    <property type="entry name" value="ARM-like"/>
</dbReference>
<proteinExistence type="predicted"/>
<feature type="compositionally biased region" description="Basic and acidic residues" evidence="1">
    <location>
        <begin position="902"/>
        <end position="917"/>
    </location>
</feature>